<keyword evidence="7" id="KW-0411">Iron-sulfur</keyword>
<reference evidence="10 11" key="1">
    <citation type="journal article" date="2014" name="PLoS Genet.">
        <title>Phylogenetically driven sequencing of extremely halophilic archaea reveals strategies for static and dynamic osmo-response.</title>
        <authorList>
            <person name="Becker E.A."/>
            <person name="Seitzer P.M."/>
            <person name="Tritt A."/>
            <person name="Larsen D."/>
            <person name="Krusor M."/>
            <person name="Yao A.I."/>
            <person name="Wu D."/>
            <person name="Madern D."/>
            <person name="Eisen J.A."/>
            <person name="Darling A.E."/>
            <person name="Facciotti M.T."/>
        </authorList>
    </citation>
    <scope>NUCLEOTIDE SEQUENCE [LARGE SCALE GENOMIC DNA]</scope>
    <source>
        <strain evidence="10 11">JCM 13552</strain>
    </source>
</reference>
<dbReference type="GO" id="GO:0005506">
    <property type="term" value="F:iron ion binding"/>
    <property type="evidence" value="ECO:0007669"/>
    <property type="project" value="InterPro"/>
</dbReference>
<keyword evidence="2" id="KW-0001">2Fe-2S</keyword>
<dbReference type="RefSeq" id="WP_007738586.1">
    <property type="nucleotide sequence ID" value="NZ_AOMF01000119.1"/>
</dbReference>
<proteinExistence type="inferred from homology"/>
<dbReference type="Proteomes" id="UP000011680">
    <property type="component" value="Unassembled WGS sequence"/>
</dbReference>
<evidence type="ECO:0000256" key="3">
    <source>
        <dbReference type="ARBA" id="ARBA00022723"/>
    </source>
</evidence>
<dbReference type="GO" id="GO:0051213">
    <property type="term" value="F:dioxygenase activity"/>
    <property type="evidence" value="ECO:0007669"/>
    <property type="project" value="UniProtKB-KW"/>
</dbReference>
<keyword evidence="3" id="KW-0479">Metal-binding</keyword>
<dbReference type="EMBL" id="AOMF01000119">
    <property type="protein sequence ID" value="EMA54998.1"/>
    <property type="molecule type" value="Genomic_DNA"/>
</dbReference>
<sequence>MATDLTQDGVSEQIQSVIDEVGQISETGEIPTRIHNDQEIYELERERVFGGSWVFIGHESEIPEPGDYAKRYIADSPVIFVRDEDDEIRVLFDSCRHRGTTVVRAEQGNTTHFRCPYHNWTYKNTGELVGVPHKEQCYQELDTCEYALQSPAQVDSYAGLVFACLSEETPPLDEYLGDFEWYLDPAVDFAEEGLEVVGEPIRWEADTSWKIAADNFTGDAYHVPAAHKSTMDLDIFPSDLTALAGNRTSLDVFDCSGHSCSFSYFEESPGGYPEEIYRDDHLTELQSKIAKNHVSIVGTVFPNLSFNNTLKNADPDNRELTKFLTIRKWQPIGPDRTQIWNWILVPKTASEEFKERAYDTGITTFSVSGNFEVDDFAVWDGITEAAGSSFVRKTNRTSNYQMGMGEMGDAEDISDEWDGPGTVVNSAFEDGTMRTFYQSWYRTMTGQRIDGSGDKAAQRSD</sequence>
<comment type="similarity">
    <text evidence="1">Belongs to the bacterial ring-hydroxylating dioxygenase alpha subunit family.</text>
</comment>
<dbReference type="AlphaFoldDB" id="M0NBR8"/>
<evidence type="ECO:0000256" key="2">
    <source>
        <dbReference type="ARBA" id="ARBA00022714"/>
    </source>
</evidence>
<organism evidence="10 11">
    <name type="scientific">Halococcus thailandensis JCM 13552</name>
    <dbReference type="NCBI Taxonomy" id="1227457"/>
    <lineage>
        <taxon>Archaea</taxon>
        <taxon>Methanobacteriati</taxon>
        <taxon>Methanobacteriota</taxon>
        <taxon>Stenosarchaea group</taxon>
        <taxon>Halobacteria</taxon>
        <taxon>Halobacteriales</taxon>
        <taxon>Halococcaceae</taxon>
        <taxon>Halococcus</taxon>
    </lineage>
</organism>
<keyword evidence="4 10" id="KW-0223">Dioxygenase</keyword>
<dbReference type="SUPFAM" id="SSF50022">
    <property type="entry name" value="ISP domain"/>
    <property type="match status" value="1"/>
</dbReference>
<dbReference type="Gene3D" id="2.102.10.10">
    <property type="entry name" value="Rieske [2Fe-2S] iron-sulphur domain"/>
    <property type="match status" value="1"/>
</dbReference>
<keyword evidence="11" id="KW-1185">Reference proteome</keyword>
<dbReference type="InterPro" id="IPR015879">
    <property type="entry name" value="Ring_hydroxy_dOase_asu_C_dom"/>
</dbReference>
<dbReference type="PANTHER" id="PTHR43756:SF1">
    <property type="entry name" value="3-PHENYLPROPIONATE_CINNAMIC ACID DIOXYGENASE SUBUNIT ALPHA"/>
    <property type="match status" value="1"/>
</dbReference>
<dbReference type="GO" id="GO:0051537">
    <property type="term" value="F:2 iron, 2 sulfur cluster binding"/>
    <property type="evidence" value="ECO:0007669"/>
    <property type="project" value="UniProtKB-KW"/>
</dbReference>
<evidence type="ECO:0000313" key="10">
    <source>
        <dbReference type="EMBL" id="EMA54998.1"/>
    </source>
</evidence>
<dbReference type="Pfam" id="PF00355">
    <property type="entry name" value="Rieske"/>
    <property type="match status" value="1"/>
</dbReference>
<name>M0NBR8_9EURY</name>
<protein>
    <submittedName>
        <fullName evidence="10">Putative dioxygenase alpha subunit YeaW / large terminal subunit of phenylpropionate dioxygenase</fullName>
    </submittedName>
</protein>
<keyword evidence="5" id="KW-0560">Oxidoreductase</keyword>
<dbReference type="PANTHER" id="PTHR43756">
    <property type="entry name" value="CHOLINE MONOOXYGENASE, CHLOROPLASTIC"/>
    <property type="match status" value="1"/>
</dbReference>
<dbReference type="PRINTS" id="PR00090">
    <property type="entry name" value="RNGDIOXGNASE"/>
</dbReference>
<gene>
    <name evidence="10" type="ORF">C451_05805</name>
</gene>
<dbReference type="OrthoDB" id="6837at2157"/>
<evidence type="ECO:0000313" key="11">
    <source>
        <dbReference type="Proteomes" id="UP000011680"/>
    </source>
</evidence>
<accession>M0NBR8</accession>
<feature type="domain" description="Rieske" evidence="9">
    <location>
        <begin position="53"/>
        <end position="132"/>
    </location>
</feature>
<dbReference type="InterPro" id="IPR015881">
    <property type="entry name" value="ARHD_Rieske_2Fe_2S"/>
</dbReference>
<evidence type="ECO:0000256" key="1">
    <source>
        <dbReference type="ARBA" id="ARBA00008751"/>
    </source>
</evidence>
<dbReference type="PATRIC" id="fig|1227457.3.peg.1029"/>
<dbReference type="Pfam" id="PF00848">
    <property type="entry name" value="Ring_hydroxyl_A"/>
    <property type="match status" value="1"/>
</dbReference>
<evidence type="ECO:0000256" key="7">
    <source>
        <dbReference type="ARBA" id="ARBA00023014"/>
    </source>
</evidence>
<dbReference type="Gene3D" id="3.90.380.10">
    <property type="entry name" value="Naphthalene 1,2-dioxygenase Alpha Subunit, Chain A, domain 1"/>
    <property type="match status" value="1"/>
</dbReference>
<dbReference type="STRING" id="1227457.C451_05805"/>
<keyword evidence="8" id="KW-0520">NAD</keyword>
<evidence type="ECO:0000256" key="5">
    <source>
        <dbReference type="ARBA" id="ARBA00023002"/>
    </source>
</evidence>
<evidence type="ECO:0000256" key="4">
    <source>
        <dbReference type="ARBA" id="ARBA00022964"/>
    </source>
</evidence>
<dbReference type="InterPro" id="IPR017941">
    <property type="entry name" value="Rieske_2Fe-2S"/>
</dbReference>
<dbReference type="eggNOG" id="arCOG07775">
    <property type="taxonomic scope" value="Archaea"/>
</dbReference>
<evidence type="ECO:0000256" key="8">
    <source>
        <dbReference type="ARBA" id="ARBA00023027"/>
    </source>
</evidence>
<evidence type="ECO:0000259" key="9">
    <source>
        <dbReference type="PROSITE" id="PS51296"/>
    </source>
</evidence>
<dbReference type="InterPro" id="IPR036922">
    <property type="entry name" value="Rieske_2Fe-2S_sf"/>
</dbReference>
<comment type="caution">
    <text evidence="10">The sequence shown here is derived from an EMBL/GenBank/DDBJ whole genome shotgun (WGS) entry which is preliminary data.</text>
</comment>
<keyword evidence="6" id="KW-0408">Iron</keyword>
<evidence type="ECO:0000256" key="6">
    <source>
        <dbReference type="ARBA" id="ARBA00023004"/>
    </source>
</evidence>
<dbReference type="PROSITE" id="PS51296">
    <property type="entry name" value="RIESKE"/>
    <property type="match status" value="1"/>
</dbReference>
<dbReference type="PROSITE" id="PS00570">
    <property type="entry name" value="RING_HYDROXYL_ALPHA"/>
    <property type="match status" value="1"/>
</dbReference>
<dbReference type="SUPFAM" id="SSF55961">
    <property type="entry name" value="Bet v1-like"/>
    <property type="match status" value="1"/>
</dbReference>
<dbReference type="InterPro" id="IPR001663">
    <property type="entry name" value="Rng_hydr_dOase-A"/>
</dbReference>